<accession>A0A5Q6PCQ2</accession>
<dbReference type="InterPro" id="IPR018306">
    <property type="entry name" value="Phage_T5_Orf172_DNA-bd"/>
</dbReference>
<name>A0A5Q6PCQ2_VIBCL</name>
<feature type="domain" description="Bacteriophage T5 Orf172 DNA-binding" evidence="1">
    <location>
        <begin position="240"/>
        <end position="315"/>
    </location>
</feature>
<comment type="caution">
    <text evidence="2">The sequence shown here is derived from an EMBL/GenBank/DDBJ whole genome shotgun (WGS) entry which is preliminary data.</text>
</comment>
<proteinExistence type="predicted"/>
<dbReference type="Proteomes" id="UP000323225">
    <property type="component" value="Unassembled WGS sequence"/>
</dbReference>
<evidence type="ECO:0000259" key="1">
    <source>
        <dbReference type="Pfam" id="PF10544"/>
    </source>
</evidence>
<evidence type="ECO:0000313" key="3">
    <source>
        <dbReference type="Proteomes" id="UP000323225"/>
    </source>
</evidence>
<reference evidence="2 3" key="1">
    <citation type="submission" date="2019-09" db="EMBL/GenBank/DDBJ databases">
        <authorList>
            <person name="Kritzky A."/>
            <person name="Schelkanova E.Y."/>
            <person name="Alkhova Z.V."/>
            <person name="Smirnova N.I."/>
        </authorList>
    </citation>
    <scope>NUCLEOTIDE SEQUENCE [LARGE SCALE GENOMIC DNA]</scope>
    <source>
        <strain evidence="2 3">M1526</strain>
    </source>
</reference>
<organism evidence="2 3">
    <name type="scientific">Vibrio cholerae</name>
    <dbReference type="NCBI Taxonomy" id="666"/>
    <lineage>
        <taxon>Bacteria</taxon>
        <taxon>Pseudomonadati</taxon>
        <taxon>Pseudomonadota</taxon>
        <taxon>Gammaproteobacteria</taxon>
        <taxon>Vibrionales</taxon>
        <taxon>Vibrionaceae</taxon>
        <taxon>Vibrio</taxon>
    </lineage>
</organism>
<evidence type="ECO:0000313" key="2">
    <source>
        <dbReference type="EMBL" id="KAA1252658.1"/>
    </source>
</evidence>
<gene>
    <name evidence="2" type="ORF">F0M16_21675</name>
</gene>
<dbReference type="EMBL" id="VUAA01000046">
    <property type="protein sequence ID" value="KAA1252658.1"/>
    <property type="molecule type" value="Genomic_DNA"/>
</dbReference>
<dbReference type="Pfam" id="PF10544">
    <property type="entry name" value="T5orf172"/>
    <property type="match status" value="1"/>
</dbReference>
<dbReference type="AlphaFoldDB" id="A0A5Q6PCQ2"/>
<sequence>MFLTYGLNEQGEYVSIDEVDKGKSHLQCPFCKVALIAKKGDVRDHHFSHAGITCQKSKVATESTSIPMYDSEEFLNPNELKLIDRVTRYKDAYWWKGKDKAVHDLTLMGILKTEVCRSDSLTAALTKIRDLDSSLVDENLNISAKLSCVLDALSNIGIDVQSEIQSEHKVRFTVNQDYLRLNRSRSGSIANIDEYQRFSILAKHKKIKEEKDGVESLFLEKVKHLNRCDLYVMSFVSNIEGMPERFIKIGKTTRDSQARLSEVVSLLSQKGVIYESKVLLVLKSYGRIEKALHRKYSSYATSLNEYFAMDWDRLDLLLWELGQLKTGAISLP</sequence>
<protein>
    <submittedName>
        <fullName evidence="2">GIY-YIG nuclease family protein</fullName>
    </submittedName>
</protein>